<evidence type="ECO:0000256" key="1">
    <source>
        <dbReference type="SAM" id="MobiDB-lite"/>
    </source>
</evidence>
<dbReference type="PANTHER" id="PTHR36435">
    <property type="entry name" value="SLR1288 PROTEIN"/>
    <property type="match status" value="1"/>
</dbReference>
<feature type="region of interest" description="Disordered" evidence="1">
    <location>
        <begin position="260"/>
        <end position="279"/>
    </location>
</feature>
<evidence type="ECO:0000313" key="5">
    <source>
        <dbReference type="Proteomes" id="UP001500642"/>
    </source>
</evidence>
<dbReference type="Pfam" id="PF02517">
    <property type="entry name" value="Rce1-like"/>
    <property type="match status" value="1"/>
</dbReference>
<keyword evidence="2" id="KW-0812">Transmembrane</keyword>
<evidence type="ECO:0000313" key="4">
    <source>
        <dbReference type="EMBL" id="GAA4384012.1"/>
    </source>
</evidence>
<dbReference type="EMBL" id="BAABGL010000002">
    <property type="protein sequence ID" value="GAA4384012.1"/>
    <property type="molecule type" value="Genomic_DNA"/>
</dbReference>
<feature type="transmembrane region" description="Helical" evidence="2">
    <location>
        <begin position="149"/>
        <end position="168"/>
    </location>
</feature>
<organism evidence="4 5">
    <name type="scientific">Brevibacterium pityocampae</name>
    <dbReference type="NCBI Taxonomy" id="506594"/>
    <lineage>
        <taxon>Bacteria</taxon>
        <taxon>Bacillati</taxon>
        <taxon>Actinomycetota</taxon>
        <taxon>Actinomycetes</taxon>
        <taxon>Micrococcales</taxon>
        <taxon>Brevibacteriaceae</taxon>
        <taxon>Brevibacterium</taxon>
    </lineage>
</organism>
<feature type="transmembrane region" description="Helical" evidence="2">
    <location>
        <begin position="230"/>
        <end position="250"/>
    </location>
</feature>
<feature type="domain" description="CAAX prenyl protease 2/Lysostaphin resistance protein A-like" evidence="3">
    <location>
        <begin position="115"/>
        <end position="211"/>
    </location>
</feature>
<keyword evidence="2" id="KW-0472">Membrane</keyword>
<reference evidence="5" key="1">
    <citation type="journal article" date="2019" name="Int. J. Syst. Evol. Microbiol.">
        <title>The Global Catalogue of Microorganisms (GCM) 10K type strain sequencing project: providing services to taxonomists for standard genome sequencing and annotation.</title>
        <authorList>
            <consortium name="The Broad Institute Genomics Platform"/>
            <consortium name="The Broad Institute Genome Sequencing Center for Infectious Disease"/>
            <person name="Wu L."/>
            <person name="Ma J."/>
        </authorList>
    </citation>
    <scope>NUCLEOTIDE SEQUENCE [LARGE SCALE GENOMIC DNA]</scope>
    <source>
        <strain evidence="5">JCM 17808</strain>
    </source>
</reference>
<dbReference type="PANTHER" id="PTHR36435:SF1">
    <property type="entry name" value="CAAX AMINO TERMINAL PROTEASE FAMILY PROTEIN"/>
    <property type="match status" value="1"/>
</dbReference>
<protein>
    <recommendedName>
        <fullName evidence="3">CAAX prenyl protease 2/Lysostaphin resistance protein A-like domain-containing protein</fullName>
    </recommendedName>
</protein>
<feature type="transmembrane region" description="Helical" evidence="2">
    <location>
        <begin position="71"/>
        <end position="90"/>
    </location>
</feature>
<feature type="transmembrane region" description="Helical" evidence="2">
    <location>
        <begin position="110"/>
        <end position="128"/>
    </location>
</feature>
<dbReference type="InterPro" id="IPR003675">
    <property type="entry name" value="Rce1/LyrA-like_dom"/>
</dbReference>
<dbReference type="InterPro" id="IPR052710">
    <property type="entry name" value="CAAX_protease"/>
</dbReference>
<sequence>MPALIIGSTVAVLSGLAESQGARETLGALLMPVQFIAIAALALGAIALVALKLPTVEDLGLRRGLSGRDAFVVLGVFAVTHLLFRLLAFVPVQDTDSATEIFAEMKLDGPLLPATVVVVASLIGAPMCEEILCRGAVLRPTHDHLARGGRAGLGAVLGILVSAVMFAFPHLGGSLTGVEAISYLITGAAFGIVYVLTGSMTAAMIAHALQSWAAFGQVLVFGRGDASVSPLIWVLALGCPLWVYLCARGLRALLPHDRRGAAPADSAQPAGGGGAPDRR</sequence>
<evidence type="ECO:0000256" key="2">
    <source>
        <dbReference type="SAM" id="Phobius"/>
    </source>
</evidence>
<feature type="compositionally biased region" description="Gly residues" evidence="1">
    <location>
        <begin position="270"/>
        <end position="279"/>
    </location>
</feature>
<dbReference type="Proteomes" id="UP001500642">
    <property type="component" value="Unassembled WGS sequence"/>
</dbReference>
<proteinExistence type="predicted"/>
<evidence type="ECO:0000259" key="3">
    <source>
        <dbReference type="Pfam" id="PF02517"/>
    </source>
</evidence>
<accession>A0ABP8J2U4</accession>
<keyword evidence="2" id="KW-1133">Transmembrane helix</keyword>
<feature type="transmembrane region" description="Helical" evidence="2">
    <location>
        <begin position="180"/>
        <end position="197"/>
    </location>
</feature>
<gene>
    <name evidence="4" type="ORF">GCM10023167_04180</name>
</gene>
<feature type="transmembrane region" description="Helical" evidence="2">
    <location>
        <begin position="29"/>
        <end position="51"/>
    </location>
</feature>
<keyword evidence="5" id="KW-1185">Reference proteome</keyword>
<name>A0ABP8J2U4_9MICO</name>
<dbReference type="RefSeq" id="WP_345029425.1">
    <property type="nucleotide sequence ID" value="NZ_BAABGL010000002.1"/>
</dbReference>
<comment type="caution">
    <text evidence="4">The sequence shown here is derived from an EMBL/GenBank/DDBJ whole genome shotgun (WGS) entry which is preliminary data.</text>
</comment>